<reference evidence="1 2" key="1">
    <citation type="journal article" date="2022" name="Microbiol. Res.">
        <title>Comparative genome analysis, predicted lifestyle and antimicrobial strategies of Lactococcus carnosus and Lactococcus paracarnosus isolated from meat.</title>
        <authorList>
            <person name="Werum V."/>
            <person name="Ehrmann M."/>
            <person name="Vogel R."/>
            <person name="Hilgarth M."/>
        </authorList>
    </citation>
    <scope>NUCLEOTIDE SEQUENCE [LARGE SCALE GENOMIC DNA]</scope>
    <source>
        <strain evidence="1 2">TMW22177</strain>
    </source>
</reference>
<dbReference type="Proteomes" id="UP001522450">
    <property type="component" value="Unassembled WGS sequence"/>
</dbReference>
<accession>A0ABT0AV93</accession>
<name>A0ABT0AV93_9LACT</name>
<comment type="caution">
    <text evidence="1">The sequence shown here is derived from an EMBL/GenBank/DDBJ whole genome shotgun (WGS) entry which is preliminary data.</text>
</comment>
<organism evidence="1 2">
    <name type="scientific">Pseudolactococcus carnosus</name>
    <dbReference type="NCBI Taxonomy" id="2749961"/>
    <lineage>
        <taxon>Bacteria</taxon>
        <taxon>Bacillati</taxon>
        <taxon>Bacillota</taxon>
        <taxon>Bacilli</taxon>
        <taxon>Lactobacillales</taxon>
        <taxon>Streptococcaceae</taxon>
        <taxon>Pseudolactococcus</taxon>
    </lineage>
</organism>
<gene>
    <name evidence="1" type="ORF">GYN21_10350</name>
</gene>
<proteinExistence type="predicted"/>
<keyword evidence="2" id="KW-1185">Reference proteome</keyword>
<dbReference type="InterPro" id="IPR007739">
    <property type="entry name" value="RgpF"/>
</dbReference>
<dbReference type="RefSeq" id="WP_243962989.1">
    <property type="nucleotide sequence ID" value="NZ_JAAECS010000013.1"/>
</dbReference>
<evidence type="ECO:0000313" key="1">
    <source>
        <dbReference type="EMBL" id="MCJ1990612.1"/>
    </source>
</evidence>
<dbReference type="Pfam" id="PF05045">
    <property type="entry name" value="RgpF"/>
    <property type="match status" value="1"/>
</dbReference>
<sequence>MRRILFYVHFNKYNKLSDHVVFQLNEMRPLFEKIIVVSNSQLSPNDLSRLTYDEFIQRKNSGFDFAAWSDGIEHVGWEELIKFDSVTLMNDTCFGPLYDMQPYYENYEAEAVDFWGITNHRETKTVSEHIQSYFVVYHKKIIESNLFQSFWDNIEILSDVQEVIASYETSLTSELIKMGYQYKTILDTVSLPISGMLHPDFSYWNPSVIIKEKVPFLKIKAIQAFKDMTPLVLSKLERQSDYPIKQIYKHMSCYVEYPDEKYLLADSYLNLRDIKDKFVKPVAIHLHAFYTDLLAEFFEQFVRYEFQYDLFITTDIYEKKSEIERELAAFKLRAQIFVTGNVGRDVLPMLKLKDILSTYEVIGHFHTKKSKEADFLVGESWRKDLIDMLVKPANQIVSQFLNPKLGLVIADIPTFFRYNEIVNATNEAQIAPHMNELWQRMAVEKVIDFTELSTFVMSYGTFGWFRYDALHQLFDLNLTESDIPNEPLPQNSILHAIERSLIYISWNNFYEFKISQNVTRLTPFIDVKTMNKNTNQIDWNSLGGRKALKYLVKKILIRLKLVK</sequence>
<dbReference type="EMBL" id="JAAECS010000013">
    <property type="protein sequence ID" value="MCJ1990612.1"/>
    <property type="molecule type" value="Genomic_DNA"/>
</dbReference>
<evidence type="ECO:0000313" key="2">
    <source>
        <dbReference type="Proteomes" id="UP001522450"/>
    </source>
</evidence>
<protein>
    <submittedName>
        <fullName evidence="1">Alpha-L-Rha alpha-1,3-L-rhamnosyltransferase</fullName>
    </submittedName>
</protein>